<dbReference type="KEGG" id="mbe:MBM_08476"/>
<dbReference type="GeneID" id="18764411"/>
<feature type="region of interest" description="Disordered" evidence="1">
    <location>
        <begin position="76"/>
        <end position="119"/>
    </location>
</feature>
<dbReference type="EMBL" id="JH921450">
    <property type="protein sequence ID" value="EKD13393.1"/>
    <property type="molecule type" value="Genomic_DNA"/>
</dbReference>
<accession>K1WXM0</accession>
<protein>
    <submittedName>
        <fullName evidence="2">Uncharacterized protein</fullName>
    </submittedName>
</protein>
<evidence type="ECO:0000313" key="3">
    <source>
        <dbReference type="Proteomes" id="UP000006753"/>
    </source>
</evidence>
<dbReference type="AlphaFoldDB" id="K1WXM0"/>
<reference evidence="2 3" key="1">
    <citation type="journal article" date="2012" name="BMC Genomics">
        <title>Sequencing the genome of Marssonina brunnea reveals fungus-poplar co-evolution.</title>
        <authorList>
            <person name="Zhu S."/>
            <person name="Cao Y.-Z."/>
            <person name="Jiang C."/>
            <person name="Tan B.-Y."/>
            <person name="Wang Z."/>
            <person name="Feng S."/>
            <person name="Zhang L."/>
            <person name="Su X.-H."/>
            <person name="Brejova B."/>
            <person name="Vinar T."/>
            <person name="Xu M."/>
            <person name="Wang M.-X."/>
            <person name="Zhang S.-G."/>
            <person name="Huang M.-R."/>
            <person name="Wu R."/>
            <person name="Zhou Y."/>
        </authorList>
    </citation>
    <scope>NUCLEOTIDE SEQUENCE [LARGE SCALE GENOMIC DNA]</scope>
    <source>
        <strain evidence="2 3">MB_m1</strain>
    </source>
</reference>
<evidence type="ECO:0000256" key="1">
    <source>
        <dbReference type="SAM" id="MobiDB-lite"/>
    </source>
</evidence>
<dbReference type="Proteomes" id="UP000006753">
    <property type="component" value="Unassembled WGS sequence"/>
</dbReference>
<name>K1WXM0_MARBU</name>
<sequence length="463" mass="51861">MKQGAHKRLQHQATQIGFEPSGLPMHTDSANIVDGAFKEPGQGIDDKEESDELAKIDDDVRFSHPSYFPNICRKTMTVQTDGTEDLDTPARSMPDPGTAPDDYLSLPMTSPARPGASSPAVGDCCSGLLAVEPPSPIYHGTKAPPSPIERLGSKGKRNKNYIRFQGSHPFVPGKITHKHPGGLHHKKYIQYVYSHTSSDYRITHHYLCETSDLEKPVYYYHDVGGYTRLDPDHRFTLHLGNHSGTPILGAMWHSSGGMHFAVGNPFMDIKNMYDESVSTIQRQHCDYLKPISSAPTRWHMDFSFGGGKGEGLQKTYRWQVVHVAETIPQLRRGKLELREKHGHEDVDGEGKKKEKSKLLATCRNADELSTNLWVREVSDELGDELARMRWKSWVLLTWGAMRDRMRGPHNTGSPYHDVGYTQTTKTVQSPGGLIPFSGFTLGGCILPVTREDIRERSLKGEEY</sequence>
<keyword evidence="3" id="KW-1185">Reference proteome</keyword>
<dbReference type="OrthoDB" id="3482159at2759"/>
<proteinExistence type="predicted"/>
<dbReference type="HOGENOM" id="CLU_590627_0_0_1"/>
<evidence type="ECO:0000313" key="2">
    <source>
        <dbReference type="EMBL" id="EKD13393.1"/>
    </source>
</evidence>
<dbReference type="InParanoid" id="K1WXM0"/>
<organism evidence="2 3">
    <name type="scientific">Marssonina brunnea f. sp. multigermtubi (strain MB_m1)</name>
    <name type="common">Marssonina leaf spot fungus</name>
    <dbReference type="NCBI Taxonomy" id="1072389"/>
    <lineage>
        <taxon>Eukaryota</taxon>
        <taxon>Fungi</taxon>
        <taxon>Dikarya</taxon>
        <taxon>Ascomycota</taxon>
        <taxon>Pezizomycotina</taxon>
        <taxon>Leotiomycetes</taxon>
        <taxon>Helotiales</taxon>
        <taxon>Drepanopezizaceae</taxon>
        <taxon>Drepanopeziza</taxon>
    </lineage>
</organism>
<gene>
    <name evidence="2" type="ORF">MBM_08476</name>
</gene>